<organism evidence="2 3">
    <name type="scientific">Oerskovia enterophila</name>
    <dbReference type="NCBI Taxonomy" id="43678"/>
    <lineage>
        <taxon>Bacteria</taxon>
        <taxon>Bacillati</taxon>
        <taxon>Actinomycetota</taxon>
        <taxon>Actinomycetes</taxon>
        <taxon>Micrococcales</taxon>
        <taxon>Cellulomonadaceae</taxon>
        <taxon>Oerskovia</taxon>
    </lineage>
</organism>
<dbReference type="Proteomes" id="UP000076447">
    <property type="component" value="Unassembled WGS sequence"/>
</dbReference>
<dbReference type="Gene3D" id="1.10.10.10">
    <property type="entry name" value="Winged helix-like DNA-binding domain superfamily/Winged helix DNA-binding domain"/>
    <property type="match status" value="1"/>
</dbReference>
<dbReference type="SUPFAM" id="SSF46785">
    <property type="entry name" value="Winged helix' DNA-binding domain"/>
    <property type="match status" value="1"/>
</dbReference>
<dbReference type="PANTHER" id="PTHR33164:SF43">
    <property type="entry name" value="HTH-TYPE TRANSCRIPTIONAL REPRESSOR YETL"/>
    <property type="match status" value="1"/>
</dbReference>
<dbReference type="PROSITE" id="PS50995">
    <property type="entry name" value="HTH_MARR_2"/>
    <property type="match status" value="1"/>
</dbReference>
<name>A0A161XDZ0_9CELL</name>
<dbReference type="PATRIC" id="fig|43678.3.peg.2600"/>
<dbReference type="PRINTS" id="PR00598">
    <property type="entry name" value="HTHMARR"/>
</dbReference>
<evidence type="ECO:0000313" key="3">
    <source>
        <dbReference type="Proteomes" id="UP000076447"/>
    </source>
</evidence>
<protein>
    <submittedName>
        <fullName evidence="2">HTH-type transcriptional regulator MhqR</fullName>
    </submittedName>
</protein>
<dbReference type="InterPro" id="IPR036390">
    <property type="entry name" value="WH_DNA-bd_sf"/>
</dbReference>
<comment type="caution">
    <text evidence="2">The sequence shown here is derived from an EMBL/GenBank/DDBJ whole genome shotgun (WGS) entry which is preliminary data.</text>
</comment>
<dbReference type="AlphaFoldDB" id="A0A161XDZ0"/>
<dbReference type="InterPro" id="IPR000835">
    <property type="entry name" value="HTH_MarR-typ"/>
</dbReference>
<reference evidence="2 3" key="1">
    <citation type="submission" date="2016-01" db="EMBL/GenBank/DDBJ databases">
        <title>Genome sequence of Oerskovia enterophila VJag, an agar and cellulose degrading bacterium.</title>
        <authorList>
            <person name="Poehlein A."/>
            <person name="Jag V."/>
            <person name="Bengelsdorf F."/>
            <person name="Duerre P."/>
            <person name="Daniel R."/>
        </authorList>
    </citation>
    <scope>NUCLEOTIDE SEQUENCE [LARGE SCALE GENOMIC DNA]</scope>
    <source>
        <strain evidence="2 3">VJag</strain>
    </source>
</reference>
<dbReference type="Pfam" id="PF01047">
    <property type="entry name" value="MarR"/>
    <property type="match status" value="1"/>
</dbReference>
<dbReference type="GO" id="GO:0006950">
    <property type="term" value="P:response to stress"/>
    <property type="evidence" value="ECO:0007669"/>
    <property type="project" value="TreeGrafter"/>
</dbReference>
<feature type="domain" description="HTH marR-type" evidence="1">
    <location>
        <begin position="24"/>
        <end position="157"/>
    </location>
</feature>
<accession>A0A161XDZ0</accession>
<gene>
    <name evidence="2" type="primary">mhqR_2</name>
    <name evidence="2" type="ORF">OJAG_24880</name>
</gene>
<proteinExistence type="predicted"/>
<evidence type="ECO:0000313" key="2">
    <source>
        <dbReference type="EMBL" id="KZM34907.1"/>
    </source>
</evidence>
<dbReference type="EMBL" id="LRIE01000076">
    <property type="protein sequence ID" value="KZM34907.1"/>
    <property type="molecule type" value="Genomic_DNA"/>
</dbReference>
<evidence type="ECO:0000259" key="1">
    <source>
        <dbReference type="PROSITE" id="PS50995"/>
    </source>
</evidence>
<sequence>MSWFTISRTTASLVPVTTDFDAENAEFLTLLHAAMRSVRREAGERLGRARTTPGQFRMLRALAHSDGPQRPSALAGMLDVAPRSVTSKVDDAEAAGLVRRLPDPTDRRATLVELTEAGRQTLAQVAAERETSAGTLLARLGEDDRHELLRLLRAVAGEADQVSGRAHRP</sequence>
<dbReference type="GO" id="GO:0003700">
    <property type="term" value="F:DNA-binding transcription factor activity"/>
    <property type="evidence" value="ECO:0007669"/>
    <property type="project" value="InterPro"/>
</dbReference>
<dbReference type="SMART" id="SM00347">
    <property type="entry name" value="HTH_MARR"/>
    <property type="match status" value="1"/>
</dbReference>
<dbReference type="InterPro" id="IPR036388">
    <property type="entry name" value="WH-like_DNA-bd_sf"/>
</dbReference>
<dbReference type="OrthoDB" id="9815567at2"/>
<dbReference type="PANTHER" id="PTHR33164">
    <property type="entry name" value="TRANSCRIPTIONAL REGULATOR, MARR FAMILY"/>
    <property type="match status" value="1"/>
</dbReference>
<dbReference type="InterPro" id="IPR039422">
    <property type="entry name" value="MarR/SlyA-like"/>
</dbReference>
<dbReference type="STRING" id="43678.OJAG_24880"/>